<keyword evidence="4" id="KW-1185">Reference proteome</keyword>
<protein>
    <submittedName>
        <fullName evidence="3">Uncharacterized protein</fullName>
    </submittedName>
</protein>
<name>A0A0D2DTA7_9EURO</name>
<dbReference type="AlphaFoldDB" id="A0A0D2DTA7"/>
<sequence>MSHPTSTVEIPLVIASLQPQMTPLSTQQAQQRPPLVARGQVSCPGRPLADQAGPRRYGRGVPLLGIVALLAAVSTTPAPLLSSRSCRRRTSHWHSLPGLS</sequence>
<feature type="region of interest" description="Disordered" evidence="1">
    <location>
        <begin position="80"/>
        <end position="100"/>
    </location>
</feature>
<dbReference type="HOGENOM" id="CLU_2306158_0_0_1"/>
<dbReference type="GeneID" id="27360747"/>
<accession>A0A0D2DTA7</accession>
<proteinExistence type="predicted"/>
<keyword evidence="2" id="KW-1133">Transmembrane helix</keyword>
<evidence type="ECO:0000313" key="4">
    <source>
        <dbReference type="Proteomes" id="UP000053342"/>
    </source>
</evidence>
<dbReference type="Proteomes" id="UP000053342">
    <property type="component" value="Unassembled WGS sequence"/>
</dbReference>
<feature type="region of interest" description="Disordered" evidence="1">
    <location>
        <begin position="23"/>
        <end position="55"/>
    </location>
</feature>
<keyword evidence="2" id="KW-0472">Membrane</keyword>
<dbReference type="EMBL" id="KN847340">
    <property type="protein sequence ID" value="KIW38839.1"/>
    <property type="molecule type" value="Genomic_DNA"/>
</dbReference>
<evidence type="ECO:0000313" key="3">
    <source>
        <dbReference type="EMBL" id="KIW38839.1"/>
    </source>
</evidence>
<evidence type="ECO:0000256" key="2">
    <source>
        <dbReference type="SAM" id="Phobius"/>
    </source>
</evidence>
<gene>
    <name evidence="3" type="ORF">PV06_08673</name>
</gene>
<dbReference type="VEuPathDB" id="FungiDB:PV06_08673"/>
<evidence type="ECO:0000256" key="1">
    <source>
        <dbReference type="SAM" id="MobiDB-lite"/>
    </source>
</evidence>
<reference evidence="3 4" key="1">
    <citation type="submission" date="2015-01" db="EMBL/GenBank/DDBJ databases">
        <title>The Genome Sequence of Exophiala oligosperma CBS72588.</title>
        <authorList>
            <consortium name="The Broad Institute Genomics Platform"/>
            <person name="Cuomo C."/>
            <person name="de Hoog S."/>
            <person name="Gorbushina A."/>
            <person name="Stielow B."/>
            <person name="Teixiera M."/>
            <person name="Abouelleil A."/>
            <person name="Chapman S.B."/>
            <person name="Priest M."/>
            <person name="Young S.K."/>
            <person name="Wortman J."/>
            <person name="Nusbaum C."/>
            <person name="Birren B."/>
        </authorList>
    </citation>
    <scope>NUCLEOTIDE SEQUENCE [LARGE SCALE GENOMIC DNA]</scope>
    <source>
        <strain evidence="3 4">CBS 72588</strain>
    </source>
</reference>
<keyword evidence="2" id="KW-0812">Transmembrane</keyword>
<feature type="transmembrane region" description="Helical" evidence="2">
    <location>
        <begin position="61"/>
        <end position="81"/>
    </location>
</feature>
<dbReference type="RefSeq" id="XP_016259055.1">
    <property type="nucleotide sequence ID" value="XM_016410033.1"/>
</dbReference>
<organism evidence="3 4">
    <name type="scientific">Exophiala oligosperma</name>
    <dbReference type="NCBI Taxonomy" id="215243"/>
    <lineage>
        <taxon>Eukaryota</taxon>
        <taxon>Fungi</taxon>
        <taxon>Dikarya</taxon>
        <taxon>Ascomycota</taxon>
        <taxon>Pezizomycotina</taxon>
        <taxon>Eurotiomycetes</taxon>
        <taxon>Chaetothyriomycetidae</taxon>
        <taxon>Chaetothyriales</taxon>
        <taxon>Herpotrichiellaceae</taxon>
        <taxon>Exophiala</taxon>
    </lineage>
</organism>